<protein>
    <submittedName>
        <fullName evidence="2">Uncharacterized protein</fullName>
    </submittedName>
</protein>
<accession>A0A9X2PDQ3</accession>
<keyword evidence="3" id="KW-1185">Reference proteome</keyword>
<proteinExistence type="predicted"/>
<name>A0A9X2PDQ3_9HYPH</name>
<gene>
    <name evidence="2" type="ORF">NVS89_01060</name>
</gene>
<comment type="caution">
    <text evidence="2">The sequence shown here is derived from an EMBL/GenBank/DDBJ whole genome shotgun (WGS) entry which is preliminary data.</text>
</comment>
<organism evidence="2 3">
    <name type="scientific">Ancylobacter mangrovi</name>
    <dbReference type="NCBI Taxonomy" id="2972472"/>
    <lineage>
        <taxon>Bacteria</taxon>
        <taxon>Pseudomonadati</taxon>
        <taxon>Pseudomonadota</taxon>
        <taxon>Alphaproteobacteria</taxon>
        <taxon>Hyphomicrobiales</taxon>
        <taxon>Xanthobacteraceae</taxon>
        <taxon>Ancylobacter</taxon>
    </lineage>
</organism>
<feature type="signal peptide" evidence="1">
    <location>
        <begin position="1"/>
        <end position="17"/>
    </location>
</feature>
<evidence type="ECO:0000256" key="1">
    <source>
        <dbReference type="SAM" id="SignalP"/>
    </source>
</evidence>
<dbReference type="PROSITE" id="PS51257">
    <property type="entry name" value="PROKAR_LIPOPROTEIN"/>
    <property type="match status" value="1"/>
</dbReference>
<dbReference type="AlphaFoldDB" id="A0A9X2PDQ3"/>
<dbReference type="RefSeq" id="WP_258730620.1">
    <property type="nucleotide sequence ID" value="NZ_JANTHZ010000001.1"/>
</dbReference>
<reference evidence="2" key="1">
    <citation type="submission" date="2022-08" db="EMBL/GenBank/DDBJ databases">
        <authorList>
            <person name="Li F."/>
        </authorList>
    </citation>
    <scope>NUCLEOTIDE SEQUENCE</scope>
    <source>
        <strain evidence="2">MQZ15Z-1</strain>
    </source>
</reference>
<dbReference type="EMBL" id="JANTHZ010000001">
    <property type="protein sequence ID" value="MCS0493667.1"/>
    <property type="molecule type" value="Genomic_DNA"/>
</dbReference>
<feature type="chain" id="PRO_5040941398" evidence="1">
    <location>
        <begin position="18"/>
        <end position="130"/>
    </location>
</feature>
<evidence type="ECO:0000313" key="3">
    <source>
        <dbReference type="Proteomes" id="UP001151088"/>
    </source>
</evidence>
<keyword evidence="1" id="KW-0732">Signal</keyword>
<evidence type="ECO:0000313" key="2">
    <source>
        <dbReference type="EMBL" id="MCS0493667.1"/>
    </source>
</evidence>
<dbReference type="Proteomes" id="UP001151088">
    <property type="component" value="Unassembled WGS sequence"/>
</dbReference>
<sequence>MKLPSIAALALVSLAVAGCVTETENKENMLSAAGFQVRMADTPTKVASLKSLPPHQFIVQNKDGQPVYIYADPTVCGCIYYGNQSNFQSYQQMVFQQQIVSQEQMTAMINQQAAFDFGAWGPMVVPVDVY</sequence>